<comment type="caution">
    <text evidence="2">The sequence shown here is derived from an EMBL/GenBank/DDBJ whole genome shotgun (WGS) entry which is preliminary data.</text>
</comment>
<reference evidence="2" key="1">
    <citation type="submission" date="2020-11" db="EMBL/GenBank/DDBJ databases">
        <authorList>
            <consortium name="DOE Joint Genome Institute"/>
            <person name="Ahrendt S."/>
            <person name="Riley R."/>
            <person name="Andreopoulos W."/>
            <person name="Labutti K."/>
            <person name="Pangilinan J."/>
            <person name="Ruiz-Duenas F.J."/>
            <person name="Barrasa J.M."/>
            <person name="Sanchez-Garcia M."/>
            <person name="Camarero S."/>
            <person name="Miyauchi S."/>
            <person name="Serrano A."/>
            <person name="Linde D."/>
            <person name="Babiker R."/>
            <person name="Drula E."/>
            <person name="Ayuso-Fernandez I."/>
            <person name="Pacheco R."/>
            <person name="Padilla G."/>
            <person name="Ferreira P."/>
            <person name="Barriuso J."/>
            <person name="Kellner H."/>
            <person name="Castanera R."/>
            <person name="Alfaro M."/>
            <person name="Ramirez L."/>
            <person name="Pisabarro A.G."/>
            <person name="Kuo A."/>
            <person name="Tritt A."/>
            <person name="Lipzen A."/>
            <person name="He G."/>
            <person name="Yan M."/>
            <person name="Ng V."/>
            <person name="Cullen D."/>
            <person name="Martin F."/>
            <person name="Rosso M.-N."/>
            <person name="Henrissat B."/>
            <person name="Hibbett D."/>
            <person name="Martinez A.T."/>
            <person name="Grigoriev I.V."/>
        </authorList>
    </citation>
    <scope>NUCLEOTIDE SEQUENCE</scope>
    <source>
        <strain evidence="2">ATCC 90797</strain>
    </source>
</reference>
<keyword evidence="3" id="KW-1185">Reference proteome</keyword>
<gene>
    <name evidence="2" type="ORF">BDN71DRAFT_1450110</name>
</gene>
<feature type="non-terminal residue" evidence="2">
    <location>
        <position position="62"/>
    </location>
</feature>
<sequence length="62" mass="6583">MPLCRTLPDQPLLCPPSLPTLGTTPNTAQPQPAQTNPYQPGAALIRCTQPTPRLSSFSILVA</sequence>
<accession>A0A9P5ZXN2</accession>
<proteinExistence type="predicted"/>
<evidence type="ECO:0000313" key="3">
    <source>
        <dbReference type="Proteomes" id="UP000807025"/>
    </source>
</evidence>
<evidence type="ECO:0000313" key="2">
    <source>
        <dbReference type="EMBL" id="KAF9493621.1"/>
    </source>
</evidence>
<feature type="compositionally biased region" description="Polar residues" evidence="1">
    <location>
        <begin position="20"/>
        <end position="38"/>
    </location>
</feature>
<evidence type="ECO:0000256" key="1">
    <source>
        <dbReference type="SAM" id="MobiDB-lite"/>
    </source>
</evidence>
<organism evidence="2 3">
    <name type="scientific">Pleurotus eryngii</name>
    <name type="common">Boletus of the steppes</name>
    <dbReference type="NCBI Taxonomy" id="5323"/>
    <lineage>
        <taxon>Eukaryota</taxon>
        <taxon>Fungi</taxon>
        <taxon>Dikarya</taxon>
        <taxon>Basidiomycota</taxon>
        <taxon>Agaricomycotina</taxon>
        <taxon>Agaricomycetes</taxon>
        <taxon>Agaricomycetidae</taxon>
        <taxon>Agaricales</taxon>
        <taxon>Pleurotineae</taxon>
        <taxon>Pleurotaceae</taxon>
        <taxon>Pleurotus</taxon>
    </lineage>
</organism>
<name>A0A9P5ZXN2_PLEER</name>
<protein>
    <submittedName>
        <fullName evidence="2">Uncharacterized protein</fullName>
    </submittedName>
</protein>
<feature type="region of interest" description="Disordered" evidence="1">
    <location>
        <begin position="14"/>
        <end position="39"/>
    </location>
</feature>
<dbReference type="Proteomes" id="UP000807025">
    <property type="component" value="Unassembled WGS sequence"/>
</dbReference>
<dbReference type="AlphaFoldDB" id="A0A9P5ZXN2"/>
<dbReference type="EMBL" id="MU154583">
    <property type="protein sequence ID" value="KAF9493621.1"/>
    <property type="molecule type" value="Genomic_DNA"/>
</dbReference>